<sequence length="126" mass="14306">MNKRLLLSFLIVVTFTACDNENQTCKLYTGESENWQVRYEIYQPEENKQETSFSISYKEEEPLSKKRISYTFDFDAGSTKGEDTLNENGLIEESGSMCEGCAQSEAEAVAFEIDWAEKSGKITLTP</sequence>
<reference evidence="2" key="1">
    <citation type="submission" date="2016-10" db="EMBL/GenBank/DDBJ databases">
        <authorList>
            <person name="Varghese N."/>
            <person name="Submissions S."/>
        </authorList>
    </citation>
    <scope>NUCLEOTIDE SEQUENCE [LARGE SCALE GENOMIC DNA]</scope>
    <source>
        <strain evidence="2">CGMCC 1.6199</strain>
    </source>
</reference>
<dbReference type="RefSeq" id="WP_074598052.1">
    <property type="nucleotide sequence ID" value="NZ_FNHF01000001.1"/>
</dbReference>
<evidence type="ECO:0008006" key="3">
    <source>
        <dbReference type="Google" id="ProtNLM"/>
    </source>
</evidence>
<protein>
    <recommendedName>
        <fullName evidence="3">Lipoprotein</fullName>
    </recommendedName>
</protein>
<dbReference type="EMBL" id="FNHF01000001">
    <property type="protein sequence ID" value="SDL96888.1"/>
    <property type="molecule type" value="Genomic_DNA"/>
</dbReference>
<dbReference type="AlphaFoldDB" id="A0A1G9PDQ4"/>
<accession>A0A1G9PDQ4</accession>
<gene>
    <name evidence="1" type="ORF">SAMN05216244_1388</name>
</gene>
<name>A0A1G9PDQ4_9BACI</name>
<keyword evidence="2" id="KW-1185">Reference proteome</keyword>
<evidence type="ECO:0000313" key="2">
    <source>
        <dbReference type="Proteomes" id="UP000182347"/>
    </source>
</evidence>
<dbReference type="OrthoDB" id="2884500at2"/>
<dbReference type="PROSITE" id="PS51257">
    <property type="entry name" value="PROKAR_LIPOPROTEIN"/>
    <property type="match status" value="1"/>
</dbReference>
<organism evidence="1 2">
    <name type="scientific">Sediminibacillus halophilus</name>
    <dbReference type="NCBI Taxonomy" id="482461"/>
    <lineage>
        <taxon>Bacteria</taxon>
        <taxon>Bacillati</taxon>
        <taxon>Bacillota</taxon>
        <taxon>Bacilli</taxon>
        <taxon>Bacillales</taxon>
        <taxon>Bacillaceae</taxon>
        <taxon>Sediminibacillus</taxon>
    </lineage>
</organism>
<evidence type="ECO:0000313" key="1">
    <source>
        <dbReference type="EMBL" id="SDL96888.1"/>
    </source>
</evidence>
<dbReference type="Proteomes" id="UP000182347">
    <property type="component" value="Unassembled WGS sequence"/>
</dbReference>
<proteinExistence type="predicted"/>